<organism evidence="2 3">
    <name type="scientific">Tetragenococcus halophilus subsp. halophilus</name>
    <dbReference type="NCBI Taxonomy" id="1513897"/>
    <lineage>
        <taxon>Bacteria</taxon>
        <taxon>Bacillati</taxon>
        <taxon>Bacillota</taxon>
        <taxon>Bacilli</taxon>
        <taxon>Lactobacillales</taxon>
        <taxon>Enterococcaceae</taxon>
        <taxon>Tetragenococcus</taxon>
    </lineage>
</organism>
<dbReference type="Gene3D" id="3.40.50.1820">
    <property type="entry name" value="alpha/beta hydrolase"/>
    <property type="match status" value="1"/>
</dbReference>
<dbReference type="InterPro" id="IPR012354">
    <property type="entry name" value="Esterase_lipase"/>
</dbReference>
<dbReference type="Pfam" id="PF12146">
    <property type="entry name" value="Hydrolase_4"/>
    <property type="match status" value="1"/>
</dbReference>
<sequence length="251" mass="28087">MQMNLPKPLLEEHGKRAVIFLHAYSGSPNDVRMLCRFLEKANYTVYAPMFKGHGTLDPQDILDQEVDNWAQDTRTAIDYLKNKGYKQLAVFGLSMGGIMSMDALTKNDSAIIGGGSFCSPIFKTETNVPENFYLYAKKVLNYAGLSQEKIKKKLPEIADGAKEQLKGIESFSESVSKKVSAIKVPVFLAQSGQDQMIDASTVFKTAQALEQSKMTLQWYPQSDHVVTVGPERKAFEKDVLAYLESLPWNEE</sequence>
<dbReference type="InterPro" id="IPR051044">
    <property type="entry name" value="MAG_DAG_Lipase"/>
</dbReference>
<feature type="domain" description="Serine aminopeptidase S33" evidence="1">
    <location>
        <begin position="15"/>
        <end position="141"/>
    </location>
</feature>
<dbReference type="SUPFAM" id="SSF53474">
    <property type="entry name" value="alpha/beta-Hydrolases"/>
    <property type="match status" value="1"/>
</dbReference>
<gene>
    <name evidence="2" type="ORF">TEHN7118_1495</name>
</gene>
<evidence type="ECO:0000313" key="2">
    <source>
        <dbReference type="EMBL" id="GBD68689.1"/>
    </source>
</evidence>
<dbReference type="PANTHER" id="PTHR11614">
    <property type="entry name" value="PHOSPHOLIPASE-RELATED"/>
    <property type="match status" value="1"/>
</dbReference>
<dbReference type="InterPro" id="IPR022742">
    <property type="entry name" value="Hydrolase_4"/>
</dbReference>
<dbReference type="GO" id="GO:0052689">
    <property type="term" value="F:carboxylic ester hydrolase activity"/>
    <property type="evidence" value="ECO:0007669"/>
    <property type="project" value="InterPro"/>
</dbReference>
<protein>
    <submittedName>
        <fullName evidence="2">Putative carboxylesterase</fullName>
    </submittedName>
</protein>
<dbReference type="Proteomes" id="UP000236214">
    <property type="component" value="Unassembled WGS sequence"/>
</dbReference>
<dbReference type="InterPro" id="IPR029058">
    <property type="entry name" value="AB_hydrolase_fold"/>
</dbReference>
<dbReference type="EMBL" id="BDEC01000059">
    <property type="protein sequence ID" value="GBD68689.1"/>
    <property type="molecule type" value="Genomic_DNA"/>
</dbReference>
<evidence type="ECO:0000259" key="1">
    <source>
        <dbReference type="Pfam" id="PF12146"/>
    </source>
</evidence>
<comment type="caution">
    <text evidence="2">The sequence shown here is derived from an EMBL/GenBank/DDBJ whole genome shotgun (WGS) entry which is preliminary data.</text>
</comment>
<dbReference type="AlphaFoldDB" id="A0A2H6CNM8"/>
<dbReference type="RefSeq" id="WP_014125139.1">
    <property type="nucleotide sequence ID" value="NZ_BDEB01000109.1"/>
</dbReference>
<proteinExistence type="predicted"/>
<accession>A0A2H6CNM8</accession>
<name>A0A2H6CNM8_TETHA</name>
<evidence type="ECO:0000313" key="3">
    <source>
        <dbReference type="Proteomes" id="UP000236214"/>
    </source>
</evidence>
<keyword evidence="3" id="KW-1185">Reference proteome</keyword>
<reference evidence="2 3" key="1">
    <citation type="submission" date="2016-05" db="EMBL/GenBank/DDBJ databases">
        <title>Whole genome sequencing of Tetragenococcus halophilus subsp. halophilus NISL 7118.</title>
        <authorList>
            <person name="Shiwa Y."/>
            <person name="Nishimura I."/>
            <person name="Yoshikawa H."/>
            <person name="Koyama Y."/>
            <person name="Oguma T."/>
        </authorList>
    </citation>
    <scope>NUCLEOTIDE SEQUENCE [LARGE SCALE GENOMIC DNA]</scope>
    <source>
        <strain evidence="2 3">NISL 7118</strain>
    </source>
</reference>
<dbReference type="PIRSF" id="PIRSF017388">
    <property type="entry name" value="Esterase_lipase"/>
    <property type="match status" value="1"/>
</dbReference>